<evidence type="ECO:0008006" key="9">
    <source>
        <dbReference type="Google" id="ProtNLM"/>
    </source>
</evidence>
<reference evidence="7 8" key="1">
    <citation type="journal article" date="2016" name="Nat. Commun.">
        <title>Thousands of microbial genomes shed light on interconnected biogeochemical processes in an aquifer system.</title>
        <authorList>
            <person name="Anantharaman K."/>
            <person name="Brown C.T."/>
            <person name="Hug L.A."/>
            <person name="Sharon I."/>
            <person name="Castelle C.J."/>
            <person name="Probst A.J."/>
            <person name="Thomas B.C."/>
            <person name="Singh A."/>
            <person name="Wilkins M.J."/>
            <person name="Karaoz U."/>
            <person name="Brodie E.L."/>
            <person name="Williams K.H."/>
            <person name="Hubbard S.S."/>
            <person name="Banfield J.F."/>
        </authorList>
    </citation>
    <scope>NUCLEOTIDE SEQUENCE [LARGE SCALE GENOMIC DNA]</scope>
</reference>
<evidence type="ECO:0000256" key="3">
    <source>
        <dbReference type="ARBA" id="ARBA00022692"/>
    </source>
</evidence>
<protein>
    <recommendedName>
        <fullName evidence="9">Polysaccharide biosynthesis protein C-terminal domain-containing protein</fullName>
    </recommendedName>
</protein>
<gene>
    <name evidence="7" type="ORF">A2627_02840</name>
</gene>
<feature type="transmembrane region" description="Helical" evidence="6">
    <location>
        <begin position="189"/>
        <end position="207"/>
    </location>
</feature>
<feature type="transmembrane region" description="Helical" evidence="6">
    <location>
        <begin position="334"/>
        <end position="361"/>
    </location>
</feature>
<dbReference type="Proteomes" id="UP000178851">
    <property type="component" value="Unassembled WGS sequence"/>
</dbReference>
<keyword evidence="3 6" id="KW-0812">Transmembrane</keyword>
<feature type="transmembrane region" description="Helical" evidence="6">
    <location>
        <begin position="99"/>
        <end position="117"/>
    </location>
</feature>
<dbReference type="InterPro" id="IPR002797">
    <property type="entry name" value="Polysacc_synth"/>
</dbReference>
<feature type="transmembrane region" description="Helical" evidence="6">
    <location>
        <begin position="368"/>
        <end position="388"/>
    </location>
</feature>
<feature type="transmembrane region" description="Helical" evidence="6">
    <location>
        <begin position="394"/>
        <end position="416"/>
    </location>
</feature>
<feature type="transmembrane region" description="Helical" evidence="6">
    <location>
        <begin position="12"/>
        <end position="35"/>
    </location>
</feature>
<evidence type="ECO:0000256" key="2">
    <source>
        <dbReference type="ARBA" id="ARBA00022475"/>
    </source>
</evidence>
<keyword evidence="2" id="KW-1003">Cell membrane</keyword>
<evidence type="ECO:0000313" key="7">
    <source>
        <dbReference type="EMBL" id="OGM24881.1"/>
    </source>
</evidence>
<dbReference type="Pfam" id="PF01943">
    <property type="entry name" value="Polysacc_synt"/>
    <property type="match status" value="1"/>
</dbReference>
<accession>A0A1F7YC53</accession>
<keyword evidence="5 6" id="KW-0472">Membrane</keyword>
<sequence length="425" mass="46797">MRRLIRGIFETATFRQTLITTFGTIVNVALGAIFYIFSARYLGPAGFGLMIVAITVLTLVSDISDLGTDTGLVRFVGKYISVDLDKARRFLKLGLEIKLVVWVTVLIIGWLLSPLIADGIFVKHSLVTPIRLAFVGVGSSLLFSFLVRTLQGLQKFWLWSLFQIATNALRLILVGGLLILGVFRVEGVLAVYITTPILGFIVGLAYLPKNFLKVDNEKAVFKEFFHFNKWVALFTFVAAISSRLDTFISARLISATELGFYAAASQLAAIIPQIVGALGTVISPKMASMGSIIELKSYLKKTFSLVIVLAVLAIISIPISVFLIPVLYGKAYSAAIPMFIVLFLGLLFFLVSVPIHSAIFYYFSYPKLFFWLSLANILIVAVVGYYMISLFGAVGAAMSVFISNAFNFIVPTLWLARRLKKEGTT</sequence>
<proteinExistence type="predicted"/>
<dbReference type="InterPro" id="IPR050833">
    <property type="entry name" value="Poly_Biosynth_Transport"/>
</dbReference>
<evidence type="ECO:0000313" key="8">
    <source>
        <dbReference type="Proteomes" id="UP000178851"/>
    </source>
</evidence>
<dbReference type="PANTHER" id="PTHR30250:SF11">
    <property type="entry name" value="O-ANTIGEN TRANSPORTER-RELATED"/>
    <property type="match status" value="1"/>
</dbReference>
<feature type="transmembrane region" description="Helical" evidence="6">
    <location>
        <begin position="303"/>
        <end position="328"/>
    </location>
</feature>
<feature type="transmembrane region" description="Helical" evidence="6">
    <location>
        <begin position="260"/>
        <end position="282"/>
    </location>
</feature>
<feature type="transmembrane region" description="Helical" evidence="6">
    <location>
        <begin position="129"/>
        <end position="147"/>
    </location>
</feature>
<comment type="subcellular location">
    <subcellularLocation>
        <location evidence="1">Cell membrane</location>
        <topology evidence="1">Multi-pass membrane protein</topology>
    </subcellularLocation>
</comment>
<feature type="transmembrane region" description="Helical" evidence="6">
    <location>
        <begin position="227"/>
        <end position="248"/>
    </location>
</feature>
<evidence type="ECO:0000256" key="4">
    <source>
        <dbReference type="ARBA" id="ARBA00022989"/>
    </source>
</evidence>
<dbReference type="EMBL" id="MGGI01000025">
    <property type="protein sequence ID" value="OGM24881.1"/>
    <property type="molecule type" value="Genomic_DNA"/>
</dbReference>
<dbReference type="PANTHER" id="PTHR30250">
    <property type="entry name" value="PST FAMILY PREDICTED COLANIC ACID TRANSPORTER"/>
    <property type="match status" value="1"/>
</dbReference>
<comment type="caution">
    <text evidence="7">The sequence shown here is derived from an EMBL/GenBank/DDBJ whole genome shotgun (WGS) entry which is preliminary data.</text>
</comment>
<evidence type="ECO:0000256" key="5">
    <source>
        <dbReference type="ARBA" id="ARBA00023136"/>
    </source>
</evidence>
<dbReference type="AlphaFoldDB" id="A0A1F7YC53"/>
<evidence type="ECO:0000256" key="1">
    <source>
        <dbReference type="ARBA" id="ARBA00004651"/>
    </source>
</evidence>
<name>A0A1F7YC53_9BACT</name>
<keyword evidence="4 6" id="KW-1133">Transmembrane helix</keyword>
<organism evidence="7 8">
    <name type="scientific">Candidatus Woesebacteria bacterium RIFCSPHIGHO2_01_FULL_39_28</name>
    <dbReference type="NCBI Taxonomy" id="1802496"/>
    <lineage>
        <taxon>Bacteria</taxon>
        <taxon>Candidatus Woeseibacteriota</taxon>
    </lineage>
</organism>
<feature type="transmembrane region" description="Helical" evidence="6">
    <location>
        <begin position="41"/>
        <end position="60"/>
    </location>
</feature>
<evidence type="ECO:0000256" key="6">
    <source>
        <dbReference type="SAM" id="Phobius"/>
    </source>
</evidence>
<feature type="transmembrane region" description="Helical" evidence="6">
    <location>
        <begin position="156"/>
        <end position="183"/>
    </location>
</feature>
<dbReference type="GO" id="GO:0005886">
    <property type="term" value="C:plasma membrane"/>
    <property type="evidence" value="ECO:0007669"/>
    <property type="project" value="UniProtKB-SubCell"/>
</dbReference>